<organism evidence="2 3">
    <name type="scientific">Sphingomonas cremea</name>
    <dbReference type="NCBI Taxonomy" id="2904799"/>
    <lineage>
        <taxon>Bacteria</taxon>
        <taxon>Pseudomonadati</taxon>
        <taxon>Pseudomonadota</taxon>
        <taxon>Alphaproteobacteria</taxon>
        <taxon>Sphingomonadales</taxon>
        <taxon>Sphingomonadaceae</taxon>
        <taxon>Sphingomonas</taxon>
    </lineage>
</organism>
<dbReference type="AlphaFoldDB" id="A0A9X1QM57"/>
<keyword evidence="1" id="KW-1133">Transmembrane helix</keyword>
<dbReference type="Proteomes" id="UP001139410">
    <property type="component" value="Unassembled WGS sequence"/>
</dbReference>
<accession>A0A9X1QM57</accession>
<dbReference type="RefSeq" id="WP_235067034.1">
    <property type="nucleotide sequence ID" value="NZ_JAKFGM010000001.1"/>
</dbReference>
<feature type="transmembrane region" description="Helical" evidence="1">
    <location>
        <begin position="167"/>
        <end position="188"/>
    </location>
</feature>
<name>A0A9X1QM57_9SPHN</name>
<feature type="transmembrane region" description="Helical" evidence="1">
    <location>
        <begin position="72"/>
        <end position="92"/>
    </location>
</feature>
<keyword evidence="1" id="KW-0472">Membrane</keyword>
<feature type="transmembrane region" description="Helical" evidence="1">
    <location>
        <begin position="38"/>
        <end position="60"/>
    </location>
</feature>
<proteinExistence type="predicted"/>
<evidence type="ECO:0000313" key="3">
    <source>
        <dbReference type="Proteomes" id="UP001139410"/>
    </source>
</evidence>
<dbReference type="EMBL" id="JAKFGM010000001">
    <property type="protein sequence ID" value="MCF2514577.1"/>
    <property type="molecule type" value="Genomic_DNA"/>
</dbReference>
<keyword evidence="3" id="KW-1185">Reference proteome</keyword>
<keyword evidence="1" id="KW-0812">Transmembrane</keyword>
<feature type="transmembrane region" description="Helical" evidence="1">
    <location>
        <begin position="6"/>
        <end position="26"/>
    </location>
</feature>
<feature type="transmembrane region" description="Helical" evidence="1">
    <location>
        <begin position="113"/>
        <end position="136"/>
    </location>
</feature>
<protein>
    <submittedName>
        <fullName evidence="2">Uncharacterized protein</fullName>
    </submittedName>
</protein>
<sequence length="190" mass="20973">MTPFEFVFSLLVILLSLALAEVLGGLARVVKRRPKIRVGLATWLLATWVTTETILFWRVVWRARDFLTDQSAVLFAGFIVTAACYFAAALVFPDDLEGRTSLDDYFAQEKAKVIGALLAANALAFGLRPAAMGWASWSYIEWWGWILLCLLFAAGIVAIVTKRRTLAIAGLAVLVAIDLLDPIESIIVRN</sequence>
<evidence type="ECO:0000256" key="1">
    <source>
        <dbReference type="SAM" id="Phobius"/>
    </source>
</evidence>
<comment type="caution">
    <text evidence="2">The sequence shown here is derived from an EMBL/GenBank/DDBJ whole genome shotgun (WGS) entry which is preliminary data.</text>
</comment>
<gene>
    <name evidence="2" type="ORF">LVY65_05785</name>
</gene>
<reference evidence="2" key="1">
    <citation type="submission" date="2022-01" db="EMBL/GenBank/DDBJ databases">
        <authorList>
            <person name="Jo J.-H."/>
            <person name="Im W.-T."/>
        </authorList>
    </citation>
    <scope>NUCLEOTIDE SEQUENCE</scope>
    <source>
        <strain evidence="2">G124</strain>
    </source>
</reference>
<evidence type="ECO:0000313" key="2">
    <source>
        <dbReference type="EMBL" id="MCF2514577.1"/>
    </source>
</evidence>
<feature type="transmembrane region" description="Helical" evidence="1">
    <location>
        <begin position="142"/>
        <end position="160"/>
    </location>
</feature>